<organism evidence="1 2">
    <name type="scientific">Allonocardiopsis opalescens</name>
    <dbReference type="NCBI Taxonomy" id="1144618"/>
    <lineage>
        <taxon>Bacteria</taxon>
        <taxon>Bacillati</taxon>
        <taxon>Actinomycetota</taxon>
        <taxon>Actinomycetes</taxon>
        <taxon>Streptosporangiales</taxon>
        <taxon>Allonocardiopsis</taxon>
    </lineage>
</organism>
<dbReference type="Proteomes" id="UP000237846">
    <property type="component" value="Unassembled WGS sequence"/>
</dbReference>
<comment type="caution">
    <text evidence="1">The sequence shown here is derived from an EMBL/GenBank/DDBJ whole genome shotgun (WGS) entry which is preliminary data.</text>
</comment>
<dbReference type="AlphaFoldDB" id="A0A2T0QFH3"/>
<sequence length="234" mass="25925">MELPRLHRQLLDVAYRLQDAYGLCLAGGYAVRAHGLVERPSQDLDFVISTEVPIERTLEDLATAYRDSGYDVEIIEGSPLMARLLVIDPVSREACEVDLLKEPLLHPPVGLDIGRVISLEDAVGLKMRAICNRSLPRDIIDLAAAGEYFSFTELENLGRAHSAVGSLTDLAERLDFVNEMDPELLAAYGIGAERVREIQVFAARWSQDINERLAAGEDGEPDAPWASYAEYLDE</sequence>
<dbReference type="EMBL" id="PVZC01000001">
    <property type="protein sequence ID" value="PRY02601.1"/>
    <property type="molecule type" value="Genomic_DNA"/>
</dbReference>
<evidence type="ECO:0000313" key="2">
    <source>
        <dbReference type="Proteomes" id="UP000237846"/>
    </source>
</evidence>
<name>A0A2T0QFH3_9ACTN</name>
<dbReference type="InterPro" id="IPR014942">
    <property type="entry name" value="AbiEii"/>
</dbReference>
<keyword evidence="2" id="KW-1185">Reference proteome</keyword>
<dbReference type="Pfam" id="PF08843">
    <property type="entry name" value="AbiEii"/>
    <property type="match status" value="1"/>
</dbReference>
<dbReference type="RefSeq" id="WP_170140889.1">
    <property type="nucleotide sequence ID" value="NZ_PVZC01000001.1"/>
</dbReference>
<reference evidence="1 2" key="1">
    <citation type="submission" date="2018-03" db="EMBL/GenBank/DDBJ databases">
        <title>Genomic Encyclopedia of Archaeal and Bacterial Type Strains, Phase II (KMG-II): from individual species to whole genera.</title>
        <authorList>
            <person name="Goeker M."/>
        </authorList>
    </citation>
    <scope>NUCLEOTIDE SEQUENCE [LARGE SCALE GENOMIC DNA]</scope>
    <source>
        <strain evidence="1 2">DSM 45601</strain>
    </source>
</reference>
<proteinExistence type="predicted"/>
<evidence type="ECO:0000313" key="1">
    <source>
        <dbReference type="EMBL" id="PRY02601.1"/>
    </source>
</evidence>
<dbReference type="GO" id="GO:0016740">
    <property type="term" value="F:transferase activity"/>
    <property type="evidence" value="ECO:0007669"/>
    <property type="project" value="UniProtKB-KW"/>
</dbReference>
<protein>
    <submittedName>
        <fullName evidence="1">Nucleotidyltransferase AbiEii toxin of type IV toxin-antitoxin system</fullName>
    </submittedName>
</protein>
<keyword evidence="1" id="KW-0808">Transferase</keyword>
<accession>A0A2T0QFH3</accession>
<gene>
    <name evidence="1" type="ORF">CLV72_1011204</name>
</gene>